<feature type="compositionally biased region" description="Basic and acidic residues" evidence="1">
    <location>
        <begin position="314"/>
        <end position="344"/>
    </location>
</feature>
<dbReference type="VEuPathDB" id="FungiDB:A9K55_000650"/>
<feature type="region of interest" description="Disordered" evidence="1">
    <location>
        <begin position="281"/>
        <end position="423"/>
    </location>
</feature>
<feature type="region of interest" description="Disordered" evidence="1">
    <location>
        <begin position="30"/>
        <end position="72"/>
    </location>
</feature>
<evidence type="ECO:0000313" key="2">
    <source>
        <dbReference type="EMBL" id="ATY66945.1"/>
    </source>
</evidence>
<feature type="compositionally biased region" description="Basic and acidic residues" evidence="1">
    <location>
        <begin position="281"/>
        <end position="307"/>
    </location>
</feature>
<dbReference type="Proteomes" id="UP000323067">
    <property type="component" value="Chromosome ii"/>
</dbReference>
<organism evidence="2 3">
    <name type="scientific">Cordyceps militaris</name>
    <name type="common">Caterpillar fungus</name>
    <name type="synonym">Clavaria militaris</name>
    <dbReference type="NCBI Taxonomy" id="73501"/>
    <lineage>
        <taxon>Eukaryota</taxon>
        <taxon>Fungi</taxon>
        <taxon>Dikarya</taxon>
        <taxon>Ascomycota</taxon>
        <taxon>Pezizomycotina</taxon>
        <taxon>Sordariomycetes</taxon>
        <taxon>Hypocreomycetidae</taxon>
        <taxon>Hypocreales</taxon>
        <taxon>Cordycipitaceae</taxon>
        <taxon>Cordyceps</taxon>
    </lineage>
</organism>
<reference evidence="2 3" key="1">
    <citation type="journal article" date="2017" name="BMC Genomics">
        <title>Chromosome level assembly and secondary metabolite potential of the parasitic fungus Cordyceps militaris.</title>
        <authorList>
            <person name="Kramer G.J."/>
            <person name="Nodwell J.R."/>
        </authorList>
    </citation>
    <scope>NUCLEOTIDE SEQUENCE [LARGE SCALE GENOMIC DNA]</scope>
    <source>
        <strain evidence="2 3">ATCC 34164</strain>
    </source>
</reference>
<evidence type="ECO:0000256" key="1">
    <source>
        <dbReference type="SAM" id="MobiDB-lite"/>
    </source>
</evidence>
<sequence length="423" mass="44779">MPPPPGTPTSPKGVPRAPFSFLYGTAAAAGSKAASASRQDARAPPLPPRRASDGDVIMSNTSEPPTTTTPSTAPLEAAAAAGEPSIPILLSLAPAIFVPVNKIIPSEESLQRSLALAETDRAEHMRQAMSRCDRHAAAVRGNLLALFRRENARLMQVAIADEAAQEPVPGLRDDREGSGNGWSASPADLERMLANMAAPAPAPPPPPPARPQIVQILQQGSGKGVRRDAGDVIGDVPEPSFAHRPAVSPRAVAAREALVLVREATKQLRAYDAHIAVKRDARRRALDKESALRRTVPRDAEQEERSEGQSSSSGREREQPHGENSRKRPADGELWDRSRQEPKSQARASTVSPVKSKTGQPTRPEEGSASTVSPVKSKTGQPTKPEGSASAAPKSAPTAPANHLRPQPKSILKKTSKYQGSTG</sequence>
<dbReference type="OrthoDB" id="4870369at2759"/>
<dbReference type="AlphaFoldDB" id="A0A2H4SV09"/>
<dbReference type="EMBL" id="CP023327">
    <property type="protein sequence ID" value="ATY66945.1"/>
    <property type="molecule type" value="Genomic_DNA"/>
</dbReference>
<feature type="region of interest" description="Disordered" evidence="1">
    <location>
        <begin position="165"/>
        <end position="186"/>
    </location>
</feature>
<feature type="compositionally biased region" description="Low complexity" evidence="1">
    <location>
        <begin position="61"/>
        <end position="72"/>
    </location>
</feature>
<feature type="compositionally biased region" description="Polar residues" evidence="1">
    <location>
        <begin position="346"/>
        <end position="361"/>
    </location>
</feature>
<proteinExistence type="predicted"/>
<name>A0A2H4SV09_CORMI</name>
<protein>
    <submittedName>
        <fullName evidence="2">Uncharacterized protein</fullName>
    </submittedName>
</protein>
<feature type="compositionally biased region" description="Low complexity" evidence="1">
    <location>
        <begin position="388"/>
        <end position="401"/>
    </location>
</feature>
<feature type="compositionally biased region" description="Polar residues" evidence="1">
    <location>
        <begin position="368"/>
        <end position="382"/>
    </location>
</feature>
<gene>
    <name evidence="2" type="ORF">A9K55_000650</name>
</gene>
<accession>A0A2H4SV09</accession>
<evidence type="ECO:0000313" key="3">
    <source>
        <dbReference type="Proteomes" id="UP000323067"/>
    </source>
</evidence>